<dbReference type="OMA" id="PPPYHDW"/>
<dbReference type="InterPro" id="IPR035780">
    <property type="entry name" value="SPRY_Ssh4-like"/>
</dbReference>
<evidence type="ECO:0000256" key="3">
    <source>
        <dbReference type="ARBA" id="ARBA00022989"/>
    </source>
</evidence>
<sequence>MCFGSKKDVGDGEAPRPAQNQQQQDAPEHKIASVPPQYHPQQQQSQFQQPAGPPPSHRPPASSGGEDYAPPPGPPPGQRHGDGYGPPPGPPPGQRPAEAPLVPSNRPGDDFAPPPGPPPSHRAQQGGDDFAPPPGPPPGHGASGAEDYAPPPGPPPSHLNNLSYVAPPPGPPPADNKPQHAWEAVVPDTSLFPPPPSFFSGFDRSPANNATEAEAEAGEQWCAQHPLIAPITLDDHAVAALNAHNPRLMQPDVYRGTLTCTAPGVWEGRTNSQATDSTIIAYPPLYSVMLHSPLAPSNAARRKTIYYEVQLTQANPRRDICLAMGFTALPYPSFRMPGWHRGSLAVHGDDGHKFINDRWGGKSFTTPFAPGERLGIGMTFWDAGGGRVEADVFFTRQGREVGRWNLHEETDAEQDLPVTGLEGYHDLSCAIGTCGETGFQVIFDPARWLHRPAGY</sequence>
<feature type="compositionally biased region" description="Low complexity" evidence="5">
    <location>
        <begin position="35"/>
        <end position="50"/>
    </location>
</feature>
<feature type="compositionally biased region" description="Pro residues" evidence="5">
    <location>
        <begin position="166"/>
        <end position="175"/>
    </location>
</feature>
<dbReference type="HOGENOM" id="CLU_026654_1_0_1"/>
<dbReference type="CDD" id="cd12910">
    <property type="entry name" value="SPRY_SSH4_like"/>
    <property type="match status" value="1"/>
</dbReference>
<comment type="subcellular location">
    <subcellularLocation>
        <location evidence="1">Membrane</location>
    </subcellularLocation>
</comment>
<proteinExistence type="predicted"/>
<evidence type="ECO:0000313" key="6">
    <source>
        <dbReference type="EMBL" id="AEO53100.1"/>
    </source>
</evidence>
<evidence type="ECO:0000313" key="7">
    <source>
        <dbReference type="Proteomes" id="UP000007322"/>
    </source>
</evidence>
<dbReference type="Proteomes" id="UP000007322">
    <property type="component" value="Chromosome 1"/>
</dbReference>
<evidence type="ECO:0008006" key="8">
    <source>
        <dbReference type="Google" id="ProtNLM"/>
    </source>
</evidence>
<keyword evidence="2" id="KW-0812">Transmembrane</keyword>
<accession>G2Q6S0</accession>
<dbReference type="VEuPathDB" id="FungiDB:MYCTH_2293986"/>
<evidence type="ECO:0000256" key="2">
    <source>
        <dbReference type="ARBA" id="ARBA00022692"/>
    </source>
</evidence>
<dbReference type="InterPro" id="IPR043136">
    <property type="entry name" value="B30.2/SPRY_sf"/>
</dbReference>
<gene>
    <name evidence="6" type="ORF">MYCTH_2293986</name>
</gene>
<keyword evidence="3" id="KW-1133">Transmembrane helix</keyword>
<dbReference type="KEGG" id="mtm:MYCTH_2293986"/>
<feature type="compositionally biased region" description="Basic and acidic residues" evidence="5">
    <location>
        <begin position="1"/>
        <end position="14"/>
    </location>
</feature>
<dbReference type="OrthoDB" id="25503at2759"/>
<feature type="region of interest" description="Disordered" evidence="5">
    <location>
        <begin position="1"/>
        <end position="216"/>
    </location>
</feature>
<feature type="compositionally biased region" description="Low complexity" evidence="5">
    <location>
        <begin position="198"/>
        <end position="212"/>
    </location>
</feature>
<evidence type="ECO:0000256" key="4">
    <source>
        <dbReference type="ARBA" id="ARBA00023136"/>
    </source>
</evidence>
<evidence type="ECO:0000256" key="5">
    <source>
        <dbReference type="SAM" id="MobiDB-lite"/>
    </source>
</evidence>
<protein>
    <recommendedName>
        <fullName evidence="8">SPRY domain-containing protein</fullName>
    </recommendedName>
</protein>
<dbReference type="EMBL" id="CP003002">
    <property type="protein sequence ID" value="AEO53100.1"/>
    <property type="molecule type" value="Genomic_DNA"/>
</dbReference>
<keyword evidence="7" id="KW-1185">Reference proteome</keyword>
<name>G2Q6S0_THET4</name>
<reference evidence="6 7" key="1">
    <citation type="journal article" date="2011" name="Nat. Biotechnol.">
        <title>Comparative genomic analysis of the thermophilic biomass-degrading fungi Myceliophthora thermophila and Thielavia terrestris.</title>
        <authorList>
            <person name="Berka R.M."/>
            <person name="Grigoriev I.V."/>
            <person name="Otillar R."/>
            <person name="Salamov A."/>
            <person name="Grimwood J."/>
            <person name="Reid I."/>
            <person name="Ishmael N."/>
            <person name="John T."/>
            <person name="Darmond C."/>
            <person name="Moisan M.-C."/>
            <person name="Henrissat B."/>
            <person name="Coutinho P.M."/>
            <person name="Lombard V."/>
            <person name="Natvig D.O."/>
            <person name="Lindquist E."/>
            <person name="Schmutz J."/>
            <person name="Lucas S."/>
            <person name="Harris P."/>
            <person name="Powlowski J."/>
            <person name="Bellemare A."/>
            <person name="Taylor D."/>
            <person name="Butler G."/>
            <person name="de Vries R.P."/>
            <person name="Allijn I.E."/>
            <person name="van den Brink J."/>
            <person name="Ushinsky S."/>
            <person name="Storms R."/>
            <person name="Powell A.J."/>
            <person name="Paulsen I.T."/>
            <person name="Elbourne L.D.H."/>
            <person name="Baker S.E."/>
            <person name="Magnuson J."/>
            <person name="LaBoissiere S."/>
            <person name="Clutterbuck A.J."/>
            <person name="Martinez D."/>
            <person name="Wogulis M."/>
            <person name="de Leon A.L."/>
            <person name="Rey M.W."/>
            <person name="Tsang A."/>
        </authorList>
    </citation>
    <scope>NUCLEOTIDE SEQUENCE [LARGE SCALE GENOMIC DNA]</scope>
    <source>
        <strain evidence="7">ATCC 42464 / BCRC 31852 / DSM 1799</strain>
    </source>
</reference>
<dbReference type="GO" id="GO:0016020">
    <property type="term" value="C:membrane"/>
    <property type="evidence" value="ECO:0007669"/>
    <property type="project" value="UniProtKB-SubCell"/>
</dbReference>
<dbReference type="GeneID" id="11509170"/>
<dbReference type="AlphaFoldDB" id="G2Q6S0"/>
<keyword evidence="4" id="KW-0472">Membrane</keyword>
<feature type="compositionally biased region" description="Pro residues" evidence="5">
    <location>
        <begin position="85"/>
        <end position="94"/>
    </location>
</feature>
<evidence type="ECO:0000256" key="1">
    <source>
        <dbReference type="ARBA" id="ARBA00004370"/>
    </source>
</evidence>
<dbReference type="eggNOG" id="ENOG502QTH9">
    <property type="taxonomic scope" value="Eukaryota"/>
</dbReference>
<dbReference type="RefSeq" id="XP_003658345.1">
    <property type="nucleotide sequence ID" value="XM_003658297.1"/>
</dbReference>
<organism evidence="6 7">
    <name type="scientific">Thermothelomyces thermophilus (strain ATCC 42464 / BCRC 31852 / DSM 1799)</name>
    <name type="common">Sporotrichum thermophile</name>
    <dbReference type="NCBI Taxonomy" id="573729"/>
    <lineage>
        <taxon>Eukaryota</taxon>
        <taxon>Fungi</taxon>
        <taxon>Dikarya</taxon>
        <taxon>Ascomycota</taxon>
        <taxon>Pezizomycotina</taxon>
        <taxon>Sordariomycetes</taxon>
        <taxon>Sordariomycetidae</taxon>
        <taxon>Sordariales</taxon>
        <taxon>Chaetomiaceae</taxon>
        <taxon>Thermothelomyces</taxon>
    </lineage>
</organism>
<dbReference type="Gene3D" id="2.60.120.920">
    <property type="match status" value="1"/>
</dbReference>
<dbReference type="InParanoid" id="G2Q6S0"/>
<dbReference type="STRING" id="573729.G2Q6S0"/>